<evidence type="ECO:0000313" key="1">
    <source>
        <dbReference type="EMBL" id="MBE9193261.1"/>
    </source>
</evidence>
<protein>
    <submittedName>
        <fullName evidence="1">Uncharacterized protein</fullName>
    </submittedName>
</protein>
<gene>
    <name evidence="1" type="ORF">IQ230_23525</name>
</gene>
<sequence length="96" mass="11488">MRTVYWADFPGNKYLKKLEPAMLNWSECTRKQIIRPIGKKRFEDRETVYVTYERSYVVSKIAIEILQPLEIKSLTELLKLMVAVWREYEKQNSKAS</sequence>
<dbReference type="EMBL" id="JADEWN010000084">
    <property type="protein sequence ID" value="MBE9193261.1"/>
    <property type="molecule type" value="Genomic_DNA"/>
</dbReference>
<proteinExistence type="predicted"/>
<comment type="caution">
    <text evidence="1">The sequence shown here is derived from an EMBL/GenBank/DDBJ whole genome shotgun (WGS) entry which is preliminary data.</text>
</comment>
<reference evidence="1 2" key="1">
    <citation type="submission" date="2020-10" db="EMBL/GenBank/DDBJ databases">
        <authorList>
            <person name="Castelo-Branco R."/>
            <person name="Eusebio N."/>
            <person name="Adriana R."/>
            <person name="Vieira A."/>
            <person name="Brugerolle De Fraissinette N."/>
            <person name="Rezende De Castro R."/>
            <person name="Schneider M.P."/>
            <person name="Vasconcelos V."/>
            <person name="Leao P.N."/>
        </authorList>
    </citation>
    <scope>NUCLEOTIDE SEQUENCE [LARGE SCALE GENOMIC DNA]</scope>
    <source>
        <strain evidence="1 2">LEGE 06123</strain>
    </source>
</reference>
<dbReference type="RefSeq" id="WP_193934651.1">
    <property type="nucleotide sequence ID" value="NZ_CAWPMZ010000133.1"/>
</dbReference>
<organism evidence="1 2">
    <name type="scientific">Gloeocapsopsis crepidinum LEGE 06123</name>
    <dbReference type="NCBI Taxonomy" id="588587"/>
    <lineage>
        <taxon>Bacteria</taxon>
        <taxon>Bacillati</taxon>
        <taxon>Cyanobacteriota</taxon>
        <taxon>Cyanophyceae</taxon>
        <taxon>Oscillatoriophycideae</taxon>
        <taxon>Chroococcales</taxon>
        <taxon>Chroococcaceae</taxon>
        <taxon>Gloeocapsopsis</taxon>
    </lineage>
</organism>
<evidence type="ECO:0000313" key="2">
    <source>
        <dbReference type="Proteomes" id="UP000651156"/>
    </source>
</evidence>
<accession>A0ABR9UY68</accession>
<dbReference type="Proteomes" id="UP000651156">
    <property type="component" value="Unassembled WGS sequence"/>
</dbReference>
<keyword evidence="2" id="KW-1185">Reference proteome</keyword>
<name>A0ABR9UY68_9CHRO</name>